<name>A0AAJ0B0E6_9PEZI</name>
<dbReference type="AlphaFoldDB" id="A0AAJ0B0E6"/>
<dbReference type="GeneID" id="85457872"/>
<evidence type="ECO:0000259" key="1">
    <source>
        <dbReference type="Pfam" id="PF14420"/>
    </source>
</evidence>
<keyword evidence="3" id="KW-1185">Reference proteome</keyword>
<evidence type="ECO:0000313" key="2">
    <source>
        <dbReference type="EMBL" id="KAK1701128.1"/>
    </source>
</evidence>
<sequence>MCPPSGFQDVHGLAAGKTYATEKDWKRMQPTIARLYRDESKSLRQVREIMETQYHFNAT</sequence>
<gene>
    <name evidence="2" type="ORF">BDP55DRAFT_640593</name>
</gene>
<reference evidence="2" key="1">
    <citation type="submission" date="2021-06" db="EMBL/GenBank/DDBJ databases">
        <title>Comparative genomics, transcriptomics and evolutionary studies reveal genomic signatures of adaptation to plant cell wall in hemibiotrophic fungi.</title>
        <authorList>
            <consortium name="DOE Joint Genome Institute"/>
            <person name="Baroncelli R."/>
            <person name="Diaz J.F."/>
            <person name="Benocci T."/>
            <person name="Peng M."/>
            <person name="Battaglia E."/>
            <person name="Haridas S."/>
            <person name="Andreopoulos W."/>
            <person name="Labutti K."/>
            <person name="Pangilinan J."/>
            <person name="Floch G.L."/>
            <person name="Makela M.R."/>
            <person name="Henrissat B."/>
            <person name="Grigoriev I.V."/>
            <person name="Crouch J.A."/>
            <person name="De Vries R.P."/>
            <person name="Sukno S.A."/>
            <person name="Thon M.R."/>
        </authorList>
    </citation>
    <scope>NUCLEOTIDE SEQUENCE</scope>
    <source>
        <strain evidence="2">CBS 193.32</strain>
    </source>
</reference>
<dbReference type="EMBL" id="JAHMHR010000001">
    <property type="protein sequence ID" value="KAK1701128.1"/>
    <property type="molecule type" value="Genomic_DNA"/>
</dbReference>
<feature type="domain" description="Clr5" evidence="1">
    <location>
        <begin position="22"/>
        <end position="59"/>
    </location>
</feature>
<comment type="caution">
    <text evidence="2">The sequence shown here is derived from an EMBL/GenBank/DDBJ whole genome shotgun (WGS) entry which is preliminary data.</text>
</comment>
<dbReference type="Pfam" id="PF14420">
    <property type="entry name" value="Clr5"/>
    <property type="match status" value="1"/>
</dbReference>
<organism evidence="2 3">
    <name type="scientific">Colletotrichum godetiae</name>
    <dbReference type="NCBI Taxonomy" id="1209918"/>
    <lineage>
        <taxon>Eukaryota</taxon>
        <taxon>Fungi</taxon>
        <taxon>Dikarya</taxon>
        <taxon>Ascomycota</taxon>
        <taxon>Pezizomycotina</taxon>
        <taxon>Sordariomycetes</taxon>
        <taxon>Hypocreomycetidae</taxon>
        <taxon>Glomerellales</taxon>
        <taxon>Glomerellaceae</taxon>
        <taxon>Colletotrichum</taxon>
        <taxon>Colletotrichum acutatum species complex</taxon>
    </lineage>
</organism>
<accession>A0AAJ0B0E6</accession>
<protein>
    <recommendedName>
        <fullName evidence="1">Clr5 domain-containing protein</fullName>
    </recommendedName>
</protein>
<dbReference type="Proteomes" id="UP001224890">
    <property type="component" value="Unassembled WGS sequence"/>
</dbReference>
<dbReference type="RefSeq" id="XP_060436883.1">
    <property type="nucleotide sequence ID" value="XM_060573346.1"/>
</dbReference>
<evidence type="ECO:0000313" key="3">
    <source>
        <dbReference type="Proteomes" id="UP001224890"/>
    </source>
</evidence>
<dbReference type="InterPro" id="IPR025676">
    <property type="entry name" value="Clr5_dom"/>
</dbReference>
<proteinExistence type="predicted"/>